<dbReference type="FunFam" id="3.40.630.10:FF:000093">
    <property type="entry name" value="Peptide hydrolase"/>
    <property type="match status" value="1"/>
</dbReference>
<dbReference type="SUPFAM" id="SSF52025">
    <property type="entry name" value="PA domain"/>
    <property type="match status" value="1"/>
</dbReference>
<dbReference type="InterPro" id="IPR003137">
    <property type="entry name" value="PA_domain"/>
</dbReference>
<dbReference type="PANTHER" id="PTHR12147:SF17">
    <property type="entry name" value="AMINOPEPTIDASE Y"/>
    <property type="match status" value="1"/>
</dbReference>
<dbReference type="AlphaFoldDB" id="A0A1E4U0D2"/>
<evidence type="ECO:0000256" key="2">
    <source>
        <dbReference type="ARBA" id="ARBA00005957"/>
    </source>
</evidence>
<evidence type="ECO:0000256" key="4">
    <source>
        <dbReference type="ARBA" id="ARBA00022670"/>
    </source>
</evidence>
<comment type="cofactor">
    <cofactor evidence="1">
        <name>Zn(2+)</name>
        <dbReference type="ChEBI" id="CHEBI:29105"/>
    </cofactor>
</comment>
<feature type="domain" description="Peptidase M28" evidence="11">
    <location>
        <begin position="278"/>
        <end position="487"/>
    </location>
</feature>
<evidence type="ECO:0000313" key="12">
    <source>
        <dbReference type="EMBL" id="ODV97455.1"/>
    </source>
</evidence>
<name>A0A1E4U0D2_PACTA</name>
<accession>A0A1E4U0D2</accession>
<feature type="domain" description="PA" evidence="10">
    <location>
        <begin position="166"/>
        <end position="249"/>
    </location>
</feature>
<dbReference type="EMBL" id="KV454012">
    <property type="protein sequence ID" value="ODV97455.1"/>
    <property type="molecule type" value="Genomic_DNA"/>
</dbReference>
<dbReference type="EC" id="3.4.-.-" evidence="9"/>
<evidence type="ECO:0000256" key="5">
    <source>
        <dbReference type="ARBA" id="ARBA00022723"/>
    </source>
</evidence>
<evidence type="ECO:0000256" key="6">
    <source>
        <dbReference type="ARBA" id="ARBA00022729"/>
    </source>
</evidence>
<dbReference type="InterPro" id="IPR041756">
    <property type="entry name" value="M28_SGAP-like"/>
</dbReference>
<dbReference type="GO" id="GO:0004177">
    <property type="term" value="F:aminopeptidase activity"/>
    <property type="evidence" value="ECO:0007669"/>
    <property type="project" value="UniProtKB-KW"/>
</dbReference>
<reference evidence="13" key="1">
    <citation type="submission" date="2016-05" db="EMBL/GenBank/DDBJ databases">
        <title>Comparative genomics of biotechnologically important yeasts.</title>
        <authorList>
            <consortium name="DOE Joint Genome Institute"/>
            <person name="Riley R."/>
            <person name="Haridas S."/>
            <person name="Wolfe K.H."/>
            <person name="Lopes M.R."/>
            <person name="Hittinger C.T."/>
            <person name="Goker M."/>
            <person name="Salamov A."/>
            <person name="Wisecaver J."/>
            <person name="Long T.M."/>
            <person name="Aerts A.L."/>
            <person name="Barry K."/>
            <person name="Choi C."/>
            <person name="Clum A."/>
            <person name="Coughlan A.Y."/>
            <person name="Deshpande S."/>
            <person name="Douglass A.P."/>
            <person name="Hanson S.J."/>
            <person name="Klenk H.-P."/>
            <person name="Labutti K."/>
            <person name="Lapidus A."/>
            <person name="Lindquist E."/>
            <person name="Lipzen A."/>
            <person name="Meier-Kolthoff J.P."/>
            <person name="Ohm R.A."/>
            <person name="Otillar R.P."/>
            <person name="Pangilinan J."/>
            <person name="Peng Y."/>
            <person name="Rokas A."/>
            <person name="Rosa C.A."/>
            <person name="Scheuner C."/>
            <person name="Sibirny A.A."/>
            <person name="Slot J.C."/>
            <person name="Stielow J.B."/>
            <person name="Sun H."/>
            <person name="Kurtzman C.P."/>
            <person name="Blackwell M."/>
            <person name="Grigoriev I.V."/>
            <person name="Jeffries T.W."/>
        </authorList>
    </citation>
    <scope>NUCLEOTIDE SEQUENCE [LARGE SCALE GENOMIC DNA]</scope>
    <source>
        <strain evidence="13">NRRL Y-2460</strain>
    </source>
</reference>
<keyword evidence="7 9" id="KW-0378">Hydrolase</keyword>
<keyword evidence="13" id="KW-1185">Reference proteome</keyword>
<sequence length="527" mass="57711">MKFSSSLLLSVKTILFTSYVLAFPLLELQKILEQTPLEIGENKYNDLGNFQSEFVKSSPVDTVELQSLINKDALEERAQKLYELAERSTKEYGRPTRVIGSPGHWSTIGYIKKELHKLKDYYDVSTQDFEAVDGRVSSFSLLIDGVQPKSVVAMALTPPTLNKNPVNGPLVAVDGEGCYASDYPESVSGAIALIKRGTCAFGNKSQLAGEAGALAAIIYNNEPGSVKGTLGEPTGKEIATLGLDQDEGEHYLKLLSQGETLETTVYVDSYVGKIKTTNVIAETKLGDKENVVMLGAHSDSVSEGPGINDDGSGTISLLEVALQLSKFSVNNTVRFAWWAAEEEGLLGSDHYVSVLTPEEKSKIRLFMDYDMMASPNYAYQVYDANNVDNPVGSEELKYLYIDWYLDQGLNYTLIPFDGRSDYDAFIKSGIPGGGIATGAEGIKTKEEQALFGGTSGEWFDPCYHQLCDDLSNPNYDAWLVNTKLIAHSVATYATSFEGFPSPYSHKDIGTNNFKAPVFKYHGPHLII</sequence>
<dbReference type="STRING" id="669874.A0A1E4U0D2"/>
<keyword evidence="8 9" id="KW-0862">Zinc</keyword>
<evidence type="ECO:0000256" key="1">
    <source>
        <dbReference type="ARBA" id="ARBA00001947"/>
    </source>
</evidence>
<dbReference type="Proteomes" id="UP000094236">
    <property type="component" value="Unassembled WGS sequence"/>
</dbReference>
<keyword evidence="4 9" id="KW-0645">Protease</keyword>
<dbReference type="Gene3D" id="3.40.630.10">
    <property type="entry name" value="Zn peptidases"/>
    <property type="match status" value="1"/>
</dbReference>
<comment type="similarity">
    <text evidence="2">Belongs to the peptidase M28 family. M28A subfamily.</text>
</comment>
<protein>
    <recommendedName>
        <fullName evidence="9">Peptide hydrolase</fullName>
        <ecNumber evidence="9">3.4.-.-</ecNumber>
    </recommendedName>
</protein>
<dbReference type="Pfam" id="PF02225">
    <property type="entry name" value="PA"/>
    <property type="match status" value="1"/>
</dbReference>
<dbReference type="Pfam" id="PF04389">
    <property type="entry name" value="Peptidase_M28"/>
    <property type="match status" value="1"/>
</dbReference>
<keyword evidence="3" id="KW-0031">Aminopeptidase</keyword>
<evidence type="ECO:0000313" key="13">
    <source>
        <dbReference type="Proteomes" id="UP000094236"/>
    </source>
</evidence>
<keyword evidence="6" id="KW-0732">Signal</keyword>
<gene>
    <name evidence="12" type="ORF">PACTADRAFT_2022</name>
</gene>
<dbReference type="GO" id="GO:0006508">
    <property type="term" value="P:proteolysis"/>
    <property type="evidence" value="ECO:0007669"/>
    <property type="project" value="UniProtKB-KW"/>
</dbReference>
<dbReference type="Gene3D" id="3.50.30.30">
    <property type="match status" value="1"/>
</dbReference>
<proteinExistence type="inferred from homology"/>
<evidence type="ECO:0000259" key="10">
    <source>
        <dbReference type="Pfam" id="PF02225"/>
    </source>
</evidence>
<evidence type="ECO:0000256" key="8">
    <source>
        <dbReference type="ARBA" id="ARBA00022833"/>
    </source>
</evidence>
<dbReference type="GO" id="GO:0008235">
    <property type="term" value="F:metalloexopeptidase activity"/>
    <property type="evidence" value="ECO:0007669"/>
    <property type="project" value="InterPro"/>
</dbReference>
<organism evidence="12 13">
    <name type="scientific">Pachysolen tannophilus NRRL Y-2460</name>
    <dbReference type="NCBI Taxonomy" id="669874"/>
    <lineage>
        <taxon>Eukaryota</taxon>
        <taxon>Fungi</taxon>
        <taxon>Dikarya</taxon>
        <taxon>Ascomycota</taxon>
        <taxon>Saccharomycotina</taxon>
        <taxon>Pichiomycetes</taxon>
        <taxon>Pachysolenaceae</taxon>
        <taxon>Pachysolen</taxon>
    </lineage>
</organism>
<evidence type="ECO:0000256" key="3">
    <source>
        <dbReference type="ARBA" id="ARBA00022438"/>
    </source>
</evidence>
<dbReference type="InterPro" id="IPR007484">
    <property type="entry name" value="Peptidase_M28"/>
</dbReference>
<keyword evidence="5 9" id="KW-0479">Metal-binding</keyword>
<dbReference type="InterPro" id="IPR046450">
    <property type="entry name" value="PA_dom_sf"/>
</dbReference>
<evidence type="ECO:0000256" key="7">
    <source>
        <dbReference type="ARBA" id="ARBA00022801"/>
    </source>
</evidence>
<dbReference type="InterPro" id="IPR045175">
    <property type="entry name" value="M28_fam"/>
</dbReference>
<evidence type="ECO:0000256" key="9">
    <source>
        <dbReference type="RuleBase" id="RU361240"/>
    </source>
</evidence>
<dbReference type="CDD" id="cd03876">
    <property type="entry name" value="M28_SGAP_like"/>
    <property type="match status" value="1"/>
</dbReference>
<dbReference type="PANTHER" id="PTHR12147">
    <property type="entry name" value="METALLOPEPTIDASE M28 FAMILY MEMBER"/>
    <property type="match status" value="1"/>
</dbReference>
<dbReference type="GO" id="GO:0046872">
    <property type="term" value="F:metal ion binding"/>
    <property type="evidence" value="ECO:0007669"/>
    <property type="project" value="UniProtKB-KW"/>
</dbReference>
<dbReference type="SUPFAM" id="SSF53187">
    <property type="entry name" value="Zn-dependent exopeptidases"/>
    <property type="match status" value="1"/>
</dbReference>
<dbReference type="OrthoDB" id="10013407at2759"/>
<evidence type="ECO:0000259" key="11">
    <source>
        <dbReference type="Pfam" id="PF04389"/>
    </source>
</evidence>